<feature type="signal peptide" evidence="4">
    <location>
        <begin position="1"/>
        <end position="22"/>
    </location>
</feature>
<comment type="subcellular location">
    <subcellularLocation>
        <location evidence="1">Cell envelope</location>
    </subcellularLocation>
</comment>
<dbReference type="AlphaFoldDB" id="A0A7I8D7B7"/>
<evidence type="ECO:0000256" key="3">
    <source>
        <dbReference type="ARBA" id="ARBA00022729"/>
    </source>
</evidence>
<protein>
    <submittedName>
        <fullName evidence="6">LacI family transcriptional regulator</fullName>
    </submittedName>
</protein>
<comment type="similarity">
    <text evidence="2">Belongs to the bacterial solute-binding protein 2 family.</text>
</comment>
<feature type="domain" description="Periplasmic binding protein" evidence="5">
    <location>
        <begin position="68"/>
        <end position="320"/>
    </location>
</feature>
<keyword evidence="3 4" id="KW-0732">Signal</keyword>
<accession>A0A7I8D7B7</accession>
<evidence type="ECO:0000313" key="6">
    <source>
        <dbReference type="EMBL" id="BCI61379.1"/>
    </source>
</evidence>
<dbReference type="GO" id="GO:0030313">
    <property type="term" value="C:cell envelope"/>
    <property type="evidence" value="ECO:0007669"/>
    <property type="project" value="UniProtKB-SubCell"/>
</dbReference>
<dbReference type="PROSITE" id="PS51257">
    <property type="entry name" value="PROKAR_LIPOPROTEIN"/>
    <property type="match status" value="1"/>
</dbReference>
<reference evidence="7" key="1">
    <citation type="submission" date="2020-07" db="EMBL/GenBank/DDBJ databases">
        <title>Complete genome sequencing of Clostridia bacterium strain 12CBH8.</title>
        <authorList>
            <person name="Sakamoto M."/>
            <person name="Murakami T."/>
            <person name="Mori H."/>
        </authorList>
    </citation>
    <scope>NUCLEOTIDE SEQUENCE [LARGE SCALE GENOMIC DNA]</scope>
    <source>
        <strain evidence="7">12CBH8</strain>
    </source>
</reference>
<dbReference type="InterPro" id="IPR028082">
    <property type="entry name" value="Peripla_BP_I"/>
</dbReference>
<dbReference type="GO" id="GO:0030246">
    <property type="term" value="F:carbohydrate binding"/>
    <property type="evidence" value="ECO:0007669"/>
    <property type="project" value="UniProtKB-ARBA"/>
</dbReference>
<dbReference type="PANTHER" id="PTHR46847:SF1">
    <property type="entry name" value="D-ALLOSE-BINDING PERIPLASMIC PROTEIN-RELATED"/>
    <property type="match status" value="1"/>
</dbReference>
<evidence type="ECO:0000256" key="1">
    <source>
        <dbReference type="ARBA" id="ARBA00004196"/>
    </source>
</evidence>
<gene>
    <name evidence="6" type="primary">rbsB</name>
    <name evidence="6" type="ORF">C12CBH8_20180</name>
</gene>
<dbReference type="Gene3D" id="3.40.50.2300">
    <property type="match status" value="2"/>
</dbReference>
<dbReference type="KEGG" id="sman:C12CBH8_20180"/>
<organism evidence="6 7">
    <name type="scientific">Solibaculum mannosilyticum</name>
    <dbReference type="NCBI Taxonomy" id="2780922"/>
    <lineage>
        <taxon>Bacteria</taxon>
        <taxon>Bacillati</taxon>
        <taxon>Bacillota</taxon>
        <taxon>Clostridia</taxon>
        <taxon>Eubacteriales</taxon>
        <taxon>Oscillospiraceae</taxon>
        <taxon>Solibaculum</taxon>
    </lineage>
</organism>
<keyword evidence="7" id="KW-1185">Reference proteome</keyword>
<dbReference type="EMBL" id="AP023321">
    <property type="protein sequence ID" value="BCI61379.1"/>
    <property type="molecule type" value="Genomic_DNA"/>
</dbReference>
<sequence length="348" mass="36201">MKKSIKVMSFIMAAAMVMVGFSACGSDEGSSSKAADESKASSAASAASTADGSKAASGEQIKISCITMDSLDEHWLKLQAGAKAAAEKAGNVDIRFDAPSNKIDSTQQASLVENAINDKVDGIMLAALDSTALSNVVDKAHEAGIKVVLVDSGVDTENWDAFYSTDNAKAAQTAADTMAELVGSKGKIGIVNAQAGAGTTQIREQSFIQQIKDKYPEMETLSPVYSDGDKQKALAAANDYMNGNSDLAGIYGCNEGATVGVGQAVEQAKKADSIMVVGFDFSKDVEAMIESGAIKATMVQNPKVMGQKGVEAIVKLMNGETLSSKEEDTGVTVATKDNLEQVVADQSY</sequence>
<dbReference type="Proteomes" id="UP000593890">
    <property type="component" value="Chromosome"/>
</dbReference>
<dbReference type="SUPFAM" id="SSF53822">
    <property type="entry name" value="Periplasmic binding protein-like I"/>
    <property type="match status" value="1"/>
</dbReference>
<dbReference type="RefSeq" id="WP_090266147.1">
    <property type="nucleotide sequence ID" value="NZ_AP023321.1"/>
</dbReference>
<evidence type="ECO:0000256" key="4">
    <source>
        <dbReference type="SAM" id="SignalP"/>
    </source>
</evidence>
<dbReference type="Pfam" id="PF13407">
    <property type="entry name" value="Peripla_BP_4"/>
    <property type="match status" value="1"/>
</dbReference>
<evidence type="ECO:0000259" key="5">
    <source>
        <dbReference type="Pfam" id="PF13407"/>
    </source>
</evidence>
<feature type="chain" id="PRO_5038973569" evidence="4">
    <location>
        <begin position="23"/>
        <end position="348"/>
    </location>
</feature>
<proteinExistence type="inferred from homology"/>
<evidence type="ECO:0000256" key="2">
    <source>
        <dbReference type="ARBA" id="ARBA00007639"/>
    </source>
</evidence>
<evidence type="ECO:0000313" key="7">
    <source>
        <dbReference type="Proteomes" id="UP000593890"/>
    </source>
</evidence>
<dbReference type="CDD" id="cd20008">
    <property type="entry name" value="PBP1_ABC_sugar_binding-like"/>
    <property type="match status" value="1"/>
</dbReference>
<dbReference type="PANTHER" id="PTHR46847">
    <property type="entry name" value="D-ALLOSE-BINDING PERIPLASMIC PROTEIN-RELATED"/>
    <property type="match status" value="1"/>
</dbReference>
<dbReference type="InterPro" id="IPR025997">
    <property type="entry name" value="SBP_2_dom"/>
</dbReference>
<name>A0A7I8D7B7_9FIRM</name>